<name>A0A7S3Q092_9STRA</name>
<keyword evidence="1" id="KW-1133">Transmembrane helix</keyword>
<gene>
    <name evidence="3" type="ORF">CDEB00056_LOCUS6131</name>
</gene>
<keyword evidence="1" id="KW-0472">Membrane</keyword>
<accession>A0A7S3Q092</accession>
<reference evidence="3" key="1">
    <citation type="submission" date="2021-01" db="EMBL/GenBank/DDBJ databases">
        <authorList>
            <person name="Corre E."/>
            <person name="Pelletier E."/>
            <person name="Niang G."/>
            <person name="Scheremetjew M."/>
            <person name="Finn R."/>
            <person name="Kale V."/>
            <person name="Holt S."/>
            <person name="Cochrane G."/>
            <person name="Meng A."/>
            <person name="Brown T."/>
            <person name="Cohen L."/>
        </authorList>
    </citation>
    <scope>NUCLEOTIDE SEQUENCE</scope>
    <source>
        <strain evidence="3">MM31A-1</strain>
    </source>
</reference>
<proteinExistence type="predicted"/>
<evidence type="ECO:0000313" key="3">
    <source>
        <dbReference type="EMBL" id="CAE0461290.1"/>
    </source>
</evidence>
<feature type="signal peptide" evidence="2">
    <location>
        <begin position="1"/>
        <end position="18"/>
    </location>
</feature>
<protein>
    <submittedName>
        <fullName evidence="3">Uncharacterized protein</fullName>
    </submittedName>
</protein>
<feature type="chain" id="PRO_5031543588" evidence="2">
    <location>
        <begin position="19"/>
        <end position="188"/>
    </location>
</feature>
<dbReference type="AlphaFoldDB" id="A0A7S3Q092"/>
<organism evidence="3">
    <name type="scientific">Chaetoceros debilis</name>
    <dbReference type="NCBI Taxonomy" id="122233"/>
    <lineage>
        <taxon>Eukaryota</taxon>
        <taxon>Sar</taxon>
        <taxon>Stramenopiles</taxon>
        <taxon>Ochrophyta</taxon>
        <taxon>Bacillariophyta</taxon>
        <taxon>Coscinodiscophyceae</taxon>
        <taxon>Chaetocerotophycidae</taxon>
        <taxon>Chaetocerotales</taxon>
        <taxon>Chaetocerotaceae</taxon>
        <taxon>Chaetoceros</taxon>
    </lineage>
</organism>
<evidence type="ECO:0000256" key="2">
    <source>
        <dbReference type="SAM" id="SignalP"/>
    </source>
</evidence>
<sequence length="188" mass="18588">MVNAKLFIGALVASSASAFAPVPVSRSAVAPLNARVDAIGNNIAVQNLLIQVEETKLLSKIAQSGLLSKAQASGVTLTQLEPLIKLAASNKDAMIILEAAAPEALPILPKIVDLTPAALPLLAAAIQIPPVALQGAAVVSLAAAAAGVFVIPDDTTVQVAAQTLLVGVGGVAAAASAVGSVVLSKIKA</sequence>
<evidence type="ECO:0000256" key="1">
    <source>
        <dbReference type="SAM" id="Phobius"/>
    </source>
</evidence>
<keyword evidence="1" id="KW-0812">Transmembrane</keyword>
<feature type="transmembrane region" description="Helical" evidence="1">
    <location>
        <begin position="163"/>
        <end position="183"/>
    </location>
</feature>
<dbReference type="EMBL" id="HBIO01008071">
    <property type="protein sequence ID" value="CAE0461290.1"/>
    <property type="molecule type" value="Transcribed_RNA"/>
</dbReference>
<keyword evidence="2" id="KW-0732">Signal</keyword>
<feature type="transmembrane region" description="Helical" evidence="1">
    <location>
        <begin position="131"/>
        <end position="151"/>
    </location>
</feature>
<dbReference type="InterPro" id="IPR009500">
    <property type="entry name" value="DUF1118"/>
</dbReference>
<dbReference type="Pfam" id="PF06549">
    <property type="entry name" value="DUF1118"/>
    <property type="match status" value="1"/>
</dbReference>